<sequence>MAIVVTTHYMDEAERCDHIALMNQGEIVAQGKVEDIKSRYAPQLKSSRSTLQDIFVHVISQGGVKHGRQKLG</sequence>
<protein>
    <submittedName>
        <fullName evidence="1">ABC-type multidrug transport system, ATPase component</fullName>
    </submittedName>
</protein>
<evidence type="ECO:0000313" key="3">
    <source>
        <dbReference type="Proteomes" id="UP000010716"/>
    </source>
</evidence>
<dbReference type="AlphaFoldDB" id="F5L3M2"/>
<dbReference type="Gene3D" id="3.40.50.300">
    <property type="entry name" value="P-loop containing nucleotide triphosphate hydrolases"/>
    <property type="match status" value="1"/>
</dbReference>
<keyword evidence="4" id="KW-1185">Reference proteome</keyword>
<accession>F5L3M2</accession>
<dbReference type="EMBL" id="AFCE01000051">
    <property type="protein sequence ID" value="EGL84056.1"/>
    <property type="molecule type" value="Genomic_DNA"/>
</dbReference>
<dbReference type="PANTHER" id="PTHR43038">
    <property type="entry name" value="ATP-BINDING CASSETTE, SUB-FAMILY H, MEMBER 1"/>
    <property type="match status" value="1"/>
</dbReference>
<reference evidence="1 3" key="1">
    <citation type="journal article" date="2011" name="J. Bacteriol.">
        <title>Draft genome sequence of the thermoalkaliphilic Caldalkalibacillus thermarum strain TA2.A1.</title>
        <authorList>
            <person name="Kalamorz F."/>
            <person name="Keis S."/>
            <person name="McMillan D.G."/>
            <person name="Olsson K."/>
            <person name="Stanton J.A."/>
            <person name="Stockwell P."/>
            <person name="Black M.A."/>
            <person name="Klingeman D.M."/>
            <person name="Land M.L."/>
            <person name="Han C.S."/>
            <person name="Martin S.L."/>
            <person name="Becher S.A."/>
            <person name="Peddie C.J."/>
            <person name="Morgan H.W."/>
            <person name="Matthies D."/>
            <person name="Preiss L."/>
            <person name="Meier T."/>
            <person name="Brown S.D."/>
            <person name="Cook G.M."/>
        </authorList>
    </citation>
    <scope>NUCLEOTIDE SEQUENCE [LARGE SCALE GENOMIC DNA]</scope>
    <source>
        <strain evidence="1 3">TA2.A1</strain>
    </source>
</reference>
<dbReference type="KEGG" id="cthu:HUR95_12075"/>
<dbReference type="SUPFAM" id="SSF52540">
    <property type="entry name" value="P-loop containing nucleoside triphosphate hydrolases"/>
    <property type="match status" value="1"/>
</dbReference>
<evidence type="ECO:0000313" key="1">
    <source>
        <dbReference type="EMBL" id="EGL84056.1"/>
    </source>
</evidence>
<dbReference type="RefSeq" id="WP_007502563.1">
    <property type="nucleotide sequence ID" value="NZ_AFCE01000051.1"/>
</dbReference>
<evidence type="ECO:0000313" key="4">
    <source>
        <dbReference type="Proteomes" id="UP000825179"/>
    </source>
</evidence>
<reference evidence="2" key="3">
    <citation type="submission" date="2021-08" db="EMBL/GenBank/DDBJ databases">
        <authorList>
            <person name="de Jong S."/>
            <person name="van den Broek M."/>
            <person name="Merkel A."/>
            <person name="de la Torre Cortes P."/>
            <person name="Kalamorz F."/>
            <person name="Cook G."/>
            <person name="van Loosdrecht M."/>
            <person name="McMillan D."/>
        </authorList>
    </citation>
    <scope>NUCLEOTIDE SEQUENCE</scope>
    <source>
        <strain evidence="2">TA2.A1</strain>
    </source>
</reference>
<gene>
    <name evidence="1" type="ORF">CathTA2_0381</name>
    <name evidence="2" type="ORF">HUR95_12075</name>
</gene>
<proteinExistence type="predicted"/>
<reference evidence="2 4" key="2">
    <citation type="journal article" date="2020" name="Extremophiles">
        <title>Genomic analysis of Caldalkalibacillus thermarum TA2.A1 reveals aerobic alkaliphilic metabolism and evolutionary hallmarks linking alkaliphilic bacteria and plant life.</title>
        <authorList>
            <person name="de Jong S.I."/>
            <person name="van den Broek M.A."/>
            <person name="Merkel A.Y."/>
            <person name="de la Torre Cortes P."/>
            <person name="Kalamorz F."/>
            <person name="Cook G.M."/>
            <person name="van Loosdrecht M.C.M."/>
            <person name="McMillan D.G.G."/>
        </authorList>
    </citation>
    <scope>NUCLEOTIDE SEQUENCE [LARGE SCALE GENOMIC DNA]</scope>
    <source>
        <strain evidence="2 4">TA2.A1</strain>
    </source>
</reference>
<evidence type="ECO:0000313" key="2">
    <source>
        <dbReference type="EMBL" id="QZT33054.1"/>
    </source>
</evidence>
<dbReference type="EMBL" id="CP082237">
    <property type="protein sequence ID" value="QZT33054.1"/>
    <property type="molecule type" value="Genomic_DNA"/>
</dbReference>
<name>F5L3M2_CALTT</name>
<organism evidence="1 3">
    <name type="scientific">Caldalkalibacillus thermarum (strain TA2.A1)</name>
    <dbReference type="NCBI Taxonomy" id="986075"/>
    <lineage>
        <taxon>Bacteria</taxon>
        <taxon>Bacillati</taxon>
        <taxon>Bacillota</taxon>
        <taxon>Bacilli</taxon>
        <taxon>Bacillales</taxon>
        <taxon>Bacillaceae</taxon>
        <taxon>Caldalkalibacillus</taxon>
    </lineage>
</organism>
<dbReference type="Proteomes" id="UP000010716">
    <property type="component" value="Unassembled WGS sequence"/>
</dbReference>
<dbReference type="InterPro" id="IPR027417">
    <property type="entry name" value="P-loop_NTPase"/>
</dbReference>
<dbReference type="Proteomes" id="UP000825179">
    <property type="component" value="Chromosome"/>
</dbReference>
<dbReference type="PANTHER" id="PTHR43038:SF3">
    <property type="entry name" value="ABC TRANSPORTER G FAMILY MEMBER 20 ISOFORM X1"/>
    <property type="match status" value="1"/>
</dbReference>